<dbReference type="Proteomes" id="UP000198852">
    <property type="component" value="Unassembled WGS sequence"/>
</dbReference>
<dbReference type="AlphaFoldDB" id="A0A1I6V4P1"/>
<evidence type="ECO:0000256" key="1">
    <source>
        <dbReference type="SAM" id="MobiDB-lite"/>
    </source>
</evidence>
<dbReference type="EMBL" id="FOZX01000015">
    <property type="protein sequence ID" value="SFT08566.1"/>
    <property type="molecule type" value="Genomic_DNA"/>
</dbReference>
<dbReference type="Pfam" id="PF16827">
    <property type="entry name" value="zf-HC3"/>
    <property type="match status" value="1"/>
</dbReference>
<organism evidence="2 3">
    <name type="scientific">Saccharopolyspora flava</name>
    <dbReference type="NCBI Taxonomy" id="95161"/>
    <lineage>
        <taxon>Bacteria</taxon>
        <taxon>Bacillati</taxon>
        <taxon>Actinomycetota</taxon>
        <taxon>Actinomycetes</taxon>
        <taxon>Pseudonocardiales</taxon>
        <taxon>Pseudonocardiaceae</taxon>
        <taxon>Saccharopolyspora</taxon>
    </lineage>
</organism>
<feature type="region of interest" description="Disordered" evidence="1">
    <location>
        <begin position="1"/>
        <end position="25"/>
    </location>
</feature>
<keyword evidence="2" id="KW-0863">Zinc-finger</keyword>
<protein>
    <submittedName>
        <fullName evidence="2">Zinc-finger</fullName>
    </submittedName>
</protein>
<keyword evidence="2" id="KW-0479">Metal-binding</keyword>
<accession>A0A1I6V4P1</accession>
<name>A0A1I6V4P1_9PSEU</name>
<evidence type="ECO:0000313" key="2">
    <source>
        <dbReference type="EMBL" id="SFT08566.1"/>
    </source>
</evidence>
<dbReference type="InterPro" id="IPR031795">
    <property type="entry name" value="Zf-HC3"/>
</dbReference>
<dbReference type="GO" id="GO:0008270">
    <property type="term" value="F:zinc ion binding"/>
    <property type="evidence" value="ECO:0007669"/>
    <property type="project" value="UniProtKB-KW"/>
</dbReference>
<reference evidence="3" key="1">
    <citation type="submission" date="2016-10" db="EMBL/GenBank/DDBJ databases">
        <authorList>
            <person name="Varghese N."/>
            <person name="Submissions S."/>
        </authorList>
    </citation>
    <scope>NUCLEOTIDE SEQUENCE [LARGE SCALE GENOMIC DNA]</scope>
    <source>
        <strain evidence="3">DSM 44771</strain>
    </source>
</reference>
<dbReference type="OrthoDB" id="3556580at2"/>
<keyword evidence="2" id="KW-0862">Zinc</keyword>
<evidence type="ECO:0000313" key="3">
    <source>
        <dbReference type="Proteomes" id="UP000198852"/>
    </source>
</evidence>
<sequence>MYGTCSGSRTESNNDTDRDRHARTVSTRFHWRPAAGARHAFPADLTDARDAEALCGEIAEIPDIPTELNWITDPTCARCWDRLRPDDPALEPRATTAR</sequence>
<gene>
    <name evidence="2" type="ORF">SAMN05660874_05593</name>
</gene>
<feature type="compositionally biased region" description="Polar residues" evidence="1">
    <location>
        <begin position="1"/>
        <end position="13"/>
    </location>
</feature>
<proteinExistence type="predicted"/>
<keyword evidence="3" id="KW-1185">Reference proteome</keyword>